<organism evidence="2 3">
    <name type="scientific">Heterorhabditis bacteriophora</name>
    <name type="common">Entomopathogenic nematode worm</name>
    <dbReference type="NCBI Taxonomy" id="37862"/>
    <lineage>
        <taxon>Eukaryota</taxon>
        <taxon>Metazoa</taxon>
        <taxon>Ecdysozoa</taxon>
        <taxon>Nematoda</taxon>
        <taxon>Chromadorea</taxon>
        <taxon>Rhabditida</taxon>
        <taxon>Rhabditina</taxon>
        <taxon>Rhabditomorpha</taxon>
        <taxon>Strongyloidea</taxon>
        <taxon>Heterorhabditidae</taxon>
        <taxon>Heterorhabditis</taxon>
    </lineage>
</organism>
<feature type="signal peptide" evidence="1">
    <location>
        <begin position="1"/>
        <end position="32"/>
    </location>
</feature>
<reference evidence="3" key="1">
    <citation type="submission" date="2016-11" db="UniProtKB">
        <authorList>
            <consortium name="WormBaseParasite"/>
        </authorList>
    </citation>
    <scope>IDENTIFICATION</scope>
</reference>
<evidence type="ECO:0000313" key="2">
    <source>
        <dbReference type="Proteomes" id="UP000095283"/>
    </source>
</evidence>
<dbReference type="SUPFAM" id="SSF101967">
    <property type="entry name" value="Adhesin YadA, collagen-binding domain"/>
    <property type="match status" value="1"/>
</dbReference>
<protein>
    <submittedName>
        <fullName evidence="3">FMRFamide neuropeptide</fullName>
    </submittedName>
</protein>
<evidence type="ECO:0000313" key="3">
    <source>
        <dbReference type="WBParaSite" id="Hba_09534"/>
    </source>
</evidence>
<keyword evidence="1" id="KW-0732">Signal</keyword>
<name>A0A1I7WWH3_HETBA</name>
<accession>A0A1I7WWH3</accession>
<evidence type="ECO:0000256" key="1">
    <source>
        <dbReference type="SAM" id="SignalP"/>
    </source>
</evidence>
<dbReference type="WBParaSite" id="Hba_09534">
    <property type="protein sequence ID" value="Hba_09534"/>
    <property type="gene ID" value="Hba_09534"/>
</dbReference>
<sequence>MLYLSSRLRSSASGMFRLALVTTVALICDVHSVDHDEASSYYLNRPRRTVSIPSNILMDVSAYAMKRSTSNEVFDIVSTTEGSHENEMDMRQYMEESMGKRSIALGRNGFRPGKRSLTLGRDRFRPGKRSVALGRMGFRPGKRSLAMGRMKFRPGRSLVIGRMQFRPGKRSMAMGRMNFRPGKRSAAMGRLGFRPGKRSAAMGRMHFRPGKRSIAMGRLEALDVHDIMLFYPPTRKNYRQAPPGNQIPFFCTPVI</sequence>
<feature type="chain" id="PRO_5009310868" evidence="1">
    <location>
        <begin position="33"/>
        <end position="255"/>
    </location>
</feature>
<dbReference type="InterPro" id="IPR011049">
    <property type="entry name" value="Serralysin-like_metalloprot_C"/>
</dbReference>
<dbReference type="AlphaFoldDB" id="A0A1I7WWH3"/>
<proteinExistence type="predicted"/>
<keyword evidence="2" id="KW-1185">Reference proteome</keyword>
<dbReference type="Proteomes" id="UP000095283">
    <property type="component" value="Unplaced"/>
</dbReference>